<evidence type="ECO:0000313" key="3">
    <source>
        <dbReference type="Proteomes" id="UP001176517"/>
    </source>
</evidence>
<evidence type="ECO:0000256" key="1">
    <source>
        <dbReference type="SAM" id="MobiDB-lite"/>
    </source>
</evidence>
<name>A0AAN6GKY4_9BASI</name>
<keyword evidence="3" id="KW-1185">Reference proteome</keyword>
<dbReference type="AlphaFoldDB" id="A0AAN6GKY4"/>
<protein>
    <submittedName>
        <fullName evidence="2">Uncharacterized protein</fullName>
    </submittedName>
</protein>
<gene>
    <name evidence="2" type="ORF">OC846_006673</name>
</gene>
<accession>A0AAN6GKY4</accession>
<comment type="caution">
    <text evidence="2">The sequence shown here is derived from an EMBL/GenBank/DDBJ whole genome shotgun (WGS) entry which is preliminary data.</text>
</comment>
<organism evidence="2 3">
    <name type="scientific">Tilletia horrida</name>
    <dbReference type="NCBI Taxonomy" id="155126"/>
    <lineage>
        <taxon>Eukaryota</taxon>
        <taxon>Fungi</taxon>
        <taxon>Dikarya</taxon>
        <taxon>Basidiomycota</taxon>
        <taxon>Ustilaginomycotina</taxon>
        <taxon>Exobasidiomycetes</taxon>
        <taxon>Tilletiales</taxon>
        <taxon>Tilletiaceae</taxon>
        <taxon>Tilletia</taxon>
    </lineage>
</organism>
<sequence length="108" mass="12128">NKIDIRLETGVKSVYQGNSESANVRLTQWLALRSSRWARKKRQWHLARGLPTSATSTRAERSPRQAALVRQEGPFGRASPIYVEIALSAQQPPPMSDSDEDEDHRTAS</sequence>
<evidence type="ECO:0000313" key="2">
    <source>
        <dbReference type="EMBL" id="KAK0542653.1"/>
    </source>
</evidence>
<feature type="non-terminal residue" evidence="2">
    <location>
        <position position="1"/>
    </location>
</feature>
<proteinExistence type="predicted"/>
<dbReference type="Proteomes" id="UP001176517">
    <property type="component" value="Unassembled WGS sequence"/>
</dbReference>
<feature type="region of interest" description="Disordered" evidence="1">
    <location>
        <begin position="49"/>
        <end position="73"/>
    </location>
</feature>
<feature type="region of interest" description="Disordered" evidence="1">
    <location>
        <begin position="87"/>
        <end position="108"/>
    </location>
</feature>
<reference evidence="2" key="1">
    <citation type="journal article" date="2023" name="PhytoFront">
        <title>Draft Genome Resources of Seven Strains of Tilletia horrida, Causal Agent of Kernel Smut of Rice.</title>
        <authorList>
            <person name="Khanal S."/>
            <person name="Antony Babu S."/>
            <person name="Zhou X.G."/>
        </authorList>
    </citation>
    <scope>NUCLEOTIDE SEQUENCE</scope>
    <source>
        <strain evidence="2">TX6</strain>
    </source>
</reference>
<dbReference type="EMBL" id="JAPDMZ010000477">
    <property type="protein sequence ID" value="KAK0542653.1"/>
    <property type="molecule type" value="Genomic_DNA"/>
</dbReference>